<feature type="transmembrane region" description="Helical" evidence="5">
    <location>
        <begin position="160"/>
        <end position="180"/>
    </location>
</feature>
<keyword evidence="4 5" id="KW-0472">Membrane</keyword>
<evidence type="ECO:0000313" key="7">
    <source>
        <dbReference type="EMBL" id="VDO91710.1"/>
    </source>
</evidence>
<proteinExistence type="predicted"/>
<reference evidence="7 8" key="1">
    <citation type="submission" date="2018-11" db="EMBL/GenBank/DDBJ databases">
        <authorList>
            <consortium name="Pathogen Informatics"/>
        </authorList>
    </citation>
    <scope>NUCLEOTIDE SEQUENCE [LARGE SCALE GENOMIC DNA]</scope>
</reference>
<dbReference type="PANTHER" id="PTHR22950">
    <property type="entry name" value="AMINO ACID TRANSPORTER"/>
    <property type="match status" value="1"/>
</dbReference>
<dbReference type="InterPro" id="IPR013057">
    <property type="entry name" value="AA_transpt_TM"/>
</dbReference>
<evidence type="ECO:0000256" key="2">
    <source>
        <dbReference type="ARBA" id="ARBA00022692"/>
    </source>
</evidence>
<feature type="transmembrane region" description="Helical" evidence="5">
    <location>
        <begin position="128"/>
        <end position="148"/>
    </location>
</feature>
<dbReference type="GO" id="GO:0015179">
    <property type="term" value="F:L-amino acid transmembrane transporter activity"/>
    <property type="evidence" value="ECO:0007669"/>
    <property type="project" value="TreeGrafter"/>
</dbReference>
<protein>
    <submittedName>
        <fullName evidence="9">Aa_trans domain-containing protein</fullName>
    </submittedName>
</protein>
<dbReference type="GO" id="GO:0005774">
    <property type="term" value="C:vacuolar membrane"/>
    <property type="evidence" value="ECO:0007669"/>
    <property type="project" value="TreeGrafter"/>
</dbReference>
<comment type="subcellular location">
    <subcellularLocation>
        <location evidence="1">Membrane</location>
        <topology evidence="1">Multi-pass membrane protein</topology>
    </subcellularLocation>
</comment>
<keyword evidence="2 5" id="KW-0812">Transmembrane</keyword>
<reference evidence="9" key="2">
    <citation type="submission" date="2019-09" db="UniProtKB">
        <authorList>
            <consortium name="WormBaseParasite"/>
        </authorList>
    </citation>
    <scope>IDENTIFICATION</scope>
</reference>
<evidence type="ECO:0000313" key="9">
    <source>
        <dbReference type="WBParaSite" id="HPBE_0001231701-mRNA-1"/>
    </source>
</evidence>
<dbReference type="Pfam" id="PF01490">
    <property type="entry name" value="Aa_trans"/>
    <property type="match status" value="1"/>
</dbReference>
<feature type="non-terminal residue" evidence="7">
    <location>
        <position position="1"/>
    </location>
</feature>
<evidence type="ECO:0000256" key="1">
    <source>
        <dbReference type="ARBA" id="ARBA00004141"/>
    </source>
</evidence>
<keyword evidence="8" id="KW-1185">Reference proteome</keyword>
<feature type="transmembrane region" description="Helical" evidence="5">
    <location>
        <begin position="97"/>
        <end position="116"/>
    </location>
</feature>
<accession>A0A3P7YUM3</accession>
<evidence type="ECO:0000256" key="3">
    <source>
        <dbReference type="ARBA" id="ARBA00022989"/>
    </source>
</evidence>
<evidence type="ECO:0000259" key="6">
    <source>
        <dbReference type="Pfam" id="PF01490"/>
    </source>
</evidence>
<name>A0A3P7YUM3_HELPZ</name>
<evidence type="ECO:0000256" key="5">
    <source>
        <dbReference type="SAM" id="Phobius"/>
    </source>
</evidence>
<gene>
    <name evidence="7" type="ORF">HPBE_LOCUS12318</name>
</gene>
<dbReference type="WBParaSite" id="HPBE_0001231701-mRNA-1">
    <property type="protein sequence ID" value="HPBE_0001231701-mRNA-1"/>
    <property type="gene ID" value="HPBE_0001231701"/>
</dbReference>
<keyword evidence="3 5" id="KW-1133">Transmembrane helix</keyword>
<evidence type="ECO:0000256" key="4">
    <source>
        <dbReference type="ARBA" id="ARBA00023136"/>
    </source>
</evidence>
<organism evidence="7">
    <name type="scientific">Heligmosomoides polygyrus</name>
    <name type="common">Parasitic roundworm</name>
    <dbReference type="NCBI Taxonomy" id="6339"/>
    <lineage>
        <taxon>Eukaryota</taxon>
        <taxon>Metazoa</taxon>
        <taxon>Ecdysozoa</taxon>
        <taxon>Nematoda</taxon>
        <taxon>Chromadorea</taxon>
        <taxon>Rhabditida</taxon>
        <taxon>Rhabditina</taxon>
        <taxon>Rhabditomorpha</taxon>
        <taxon>Strongyloidea</taxon>
        <taxon>Heligmosomidae</taxon>
        <taxon>Heligmosomoides</taxon>
    </lineage>
</organism>
<dbReference type="EMBL" id="UZAH01027449">
    <property type="protein sequence ID" value="VDO91710.1"/>
    <property type="molecule type" value="Genomic_DNA"/>
</dbReference>
<dbReference type="Proteomes" id="UP000050761">
    <property type="component" value="Unassembled WGS sequence"/>
</dbReference>
<feature type="domain" description="Amino acid transporter transmembrane" evidence="6">
    <location>
        <begin position="87"/>
        <end position="204"/>
    </location>
</feature>
<dbReference type="PANTHER" id="PTHR22950:SF193">
    <property type="entry name" value="AMINO ACID TRANSPORTER TRANSMEMBRANE DOMAIN-CONTAINING PROTEIN"/>
    <property type="match status" value="1"/>
</dbReference>
<evidence type="ECO:0000313" key="8">
    <source>
        <dbReference type="Proteomes" id="UP000050761"/>
    </source>
</evidence>
<feature type="transmembrane region" description="Helical" evidence="5">
    <location>
        <begin position="5"/>
        <end position="23"/>
    </location>
</feature>
<dbReference type="AlphaFoldDB" id="A0A3P7YUM3"/>
<sequence>RFVNLCVSSLVLGICSIYYIFVVDHTREPHNDPLKASVEADQCKTTRDIAEDLDVHHTTVVRHMKSERRSTTSSKTGKFNENRVVTHIWPQVHLSKLSYLFIAILPFMLLSCVRSIRLMSYVSIAGNICMLLSVVIIFSQLLSAKHVYEELPWFTDVRGVILASGAVIYSFEGQTLVLPLENKMKHPCEMRGWTGVLSTGISLVL</sequence>
<dbReference type="OrthoDB" id="1684102at2759"/>